<dbReference type="PANTHER" id="PTHR12326">
    <property type="entry name" value="PLECKSTRIN HOMOLOGY DOMAIN CONTAINING PROTEIN"/>
    <property type="match status" value="1"/>
</dbReference>
<protein>
    <submittedName>
        <fullName evidence="11">PLEKHM1</fullName>
    </submittedName>
</protein>
<evidence type="ECO:0000256" key="6">
    <source>
        <dbReference type="ARBA" id="ARBA00022771"/>
    </source>
</evidence>
<feature type="compositionally biased region" description="Basic and acidic residues" evidence="9">
    <location>
        <begin position="461"/>
        <end position="473"/>
    </location>
</feature>
<evidence type="ECO:0000256" key="3">
    <source>
        <dbReference type="ARBA" id="ARBA00022723"/>
    </source>
</evidence>
<evidence type="ECO:0000256" key="2">
    <source>
        <dbReference type="ARBA" id="ARBA00022553"/>
    </source>
</evidence>
<feature type="compositionally biased region" description="Polar residues" evidence="9">
    <location>
        <begin position="361"/>
        <end position="372"/>
    </location>
</feature>
<dbReference type="InterPro" id="IPR051366">
    <property type="entry name" value="DEF8"/>
</dbReference>
<feature type="compositionally biased region" description="Low complexity" evidence="9">
    <location>
        <begin position="338"/>
        <end position="349"/>
    </location>
</feature>
<evidence type="ECO:0000256" key="1">
    <source>
        <dbReference type="ARBA" id="ARBA00004603"/>
    </source>
</evidence>
<dbReference type="AlphaFoldDB" id="A0A812BS28"/>
<gene>
    <name evidence="11" type="ORF">SPHA_25824</name>
</gene>
<evidence type="ECO:0000256" key="5">
    <source>
        <dbReference type="ARBA" id="ARBA00022753"/>
    </source>
</evidence>
<dbReference type="InterPro" id="IPR047326">
    <property type="entry name" value="RUN_PLEKHM1"/>
</dbReference>
<keyword evidence="12" id="KW-1185">Reference proteome</keyword>
<dbReference type="Proteomes" id="UP000597762">
    <property type="component" value="Unassembled WGS sequence"/>
</dbReference>
<keyword evidence="4" id="KW-0677">Repeat</keyword>
<evidence type="ECO:0000256" key="8">
    <source>
        <dbReference type="ARBA" id="ARBA00023006"/>
    </source>
</evidence>
<feature type="compositionally biased region" description="Basic and acidic residues" evidence="9">
    <location>
        <begin position="262"/>
        <end position="275"/>
    </location>
</feature>
<dbReference type="CDD" id="cd17679">
    <property type="entry name" value="RUN_PLEKHM1"/>
    <property type="match status" value="1"/>
</dbReference>
<keyword evidence="5" id="KW-0967">Endosome</keyword>
<proteinExistence type="predicted"/>
<dbReference type="CDD" id="cd15489">
    <property type="entry name" value="PHD_SF"/>
    <property type="match status" value="1"/>
</dbReference>
<dbReference type="OrthoDB" id="62364at2759"/>
<evidence type="ECO:0000259" key="10">
    <source>
        <dbReference type="PROSITE" id="PS50826"/>
    </source>
</evidence>
<dbReference type="PANTHER" id="PTHR12326:SF12">
    <property type="entry name" value="PLECKSTRIN HOMOLOGY AND RUN DOMAIN CONTAINING M1"/>
    <property type="match status" value="1"/>
</dbReference>
<keyword evidence="3" id="KW-0479">Metal-binding</keyword>
<evidence type="ECO:0000313" key="12">
    <source>
        <dbReference type="Proteomes" id="UP000597762"/>
    </source>
</evidence>
<dbReference type="GO" id="GO:0008270">
    <property type="term" value="F:zinc ion binding"/>
    <property type="evidence" value="ECO:0007669"/>
    <property type="project" value="UniProtKB-KW"/>
</dbReference>
<comment type="caution">
    <text evidence="11">The sequence shown here is derived from an EMBL/GenBank/DDBJ whole genome shotgun (WGS) entry which is preliminary data.</text>
</comment>
<evidence type="ECO:0000256" key="9">
    <source>
        <dbReference type="SAM" id="MobiDB-lite"/>
    </source>
</evidence>
<name>A0A812BS28_ACAPH</name>
<dbReference type="SUPFAM" id="SSF140741">
    <property type="entry name" value="RUN domain-like"/>
    <property type="match status" value="1"/>
</dbReference>
<dbReference type="GO" id="GO:0005770">
    <property type="term" value="C:late endosome"/>
    <property type="evidence" value="ECO:0007669"/>
    <property type="project" value="UniProtKB-SubCell"/>
</dbReference>
<keyword evidence="8" id="KW-0072">Autophagy</keyword>
<dbReference type="Pfam" id="PF13901">
    <property type="entry name" value="RH_dom"/>
    <property type="match status" value="1"/>
</dbReference>
<dbReference type="GO" id="GO:0006914">
    <property type="term" value="P:autophagy"/>
    <property type="evidence" value="ECO:0007669"/>
    <property type="project" value="UniProtKB-KW"/>
</dbReference>
<dbReference type="SMART" id="SM01175">
    <property type="entry name" value="DUF4206"/>
    <property type="match status" value="1"/>
</dbReference>
<evidence type="ECO:0000313" key="11">
    <source>
        <dbReference type="EMBL" id="CAE1247757.1"/>
    </source>
</evidence>
<dbReference type="InterPro" id="IPR004012">
    <property type="entry name" value="Run_dom"/>
</dbReference>
<sequence length="736" mass="83261">MSFSNQDENREDLRKTKITKELSRTLKALQAQQLLDEPVYSNELSNKLCDILEAIFLHGLKEPVAHKLRMFMQQNTGQVSTLNFWKFVCKFTHKNVISQIQELKQIKTDVGYCRVWVRMALNDGLLCSYIDAMTADHSTLESFYYQLAYLRDLEQPGIFKSYVQGLMAFQFELPYNSSVLNSWMNTPLLLAGIEGALMPEEEQPKNESVGTNTDTTDTDTADLTSSTLTPGADSSISTNPFTASTISTAESDSNTLTFDDADATHSDNSREKGPKVSENSQQNHETPSEPIINNSVKPNPESSCTISEDNQADNNTTKIETNSVLTNSKKTHHPTGVGKAPNINNNNNKTSKESKGKSGNIQCQQSRQRPNTLNIGNSPGGNSLNLGNSLEIASGWSSVFLEDPVPVPALASAPEPFTEPAEIVVVQDAENFESLVENYTREHTLSPIPFGEIAESSPENKNGHTKDRSEKDHQTRIGNLMRICNEKGIASQDYQCNSCPSPLGLLYGKPLVCTYDGCYYCTDCHHNDEFYIPSRIIFNWDFSKYKVCVRNLEFLKEIQEYPLIDIDKINPELYDYISDMRDTKFLRIRLAHLSSYLFTCKKSVAEKFRQSLWPKEYLYEDIHIYSIIDFLQIQSGQLQAMLKKSLKTASKHVYECGLCSQKGFICEICKNPQVIYPFEMDTTHRCEQCKAVYHKTCMNLKGQCPKCERRRQRFMKIGPVSTSPEPEYDVIPWDTT</sequence>
<feature type="region of interest" description="Disordered" evidence="9">
    <location>
        <begin position="450"/>
        <end position="473"/>
    </location>
</feature>
<keyword evidence="6" id="KW-0863">Zinc-finger</keyword>
<feature type="domain" description="RUN" evidence="10">
    <location>
        <begin position="39"/>
        <end position="178"/>
    </location>
</feature>
<keyword evidence="2" id="KW-0597">Phosphoprotein</keyword>
<keyword evidence="7" id="KW-0862">Zinc</keyword>
<dbReference type="PROSITE" id="PS50826">
    <property type="entry name" value="RUN"/>
    <property type="match status" value="1"/>
</dbReference>
<dbReference type="EMBL" id="CAHIKZ030000981">
    <property type="protein sequence ID" value="CAE1247757.1"/>
    <property type="molecule type" value="Genomic_DNA"/>
</dbReference>
<organism evidence="11 12">
    <name type="scientific">Acanthosepion pharaonis</name>
    <name type="common">Pharaoh cuttlefish</name>
    <name type="synonym">Sepia pharaonis</name>
    <dbReference type="NCBI Taxonomy" id="158019"/>
    <lineage>
        <taxon>Eukaryota</taxon>
        <taxon>Metazoa</taxon>
        <taxon>Spiralia</taxon>
        <taxon>Lophotrochozoa</taxon>
        <taxon>Mollusca</taxon>
        <taxon>Cephalopoda</taxon>
        <taxon>Coleoidea</taxon>
        <taxon>Decapodiformes</taxon>
        <taxon>Sepiida</taxon>
        <taxon>Sepiina</taxon>
        <taxon>Sepiidae</taxon>
        <taxon>Acanthosepion</taxon>
    </lineage>
</organism>
<dbReference type="Pfam" id="PF02759">
    <property type="entry name" value="RUN"/>
    <property type="match status" value="1"/>
</dbReference>
<reference evidence="11" key="1">
    <citation type="submission" date="2021-01" db="EMBL/GenBank/DDBJ databases">
        <authorList>
            <person name="Li R."/>
            <person name="Bekaert M."/>
        </authorList>
    </citation>
    <scope>NUCLEOTIDE SEQUENCE</scope>
    <source>
        <strain evidence="11">Farmed</strain>
    </source>
</reference>
<dbReference type="InterPro" id="IPR025258">
    <property type="entry name" value="RH_dom"/>
</dbReference>
<accession>A0A812BS28</accession>
<evidence type="ECO:0000256" key="7">
    <source>
        <dbReference type="ARBA" id="ARBA00022833"/>
    </source>
</evidence>
<dbReference type="Gene3D" id="1.20.58.900">
    <property type="match status" value="1"/>
</dbReference>
<feature type="region of interest" description="Disordered" evidence="9">
    <location>
        <begin position="201"/>
        <end position="380"/>
    </location>
</feature>
<feature type="compositionally biased region" description="Polar residues" evidence="9">
    <location>
        <begin position="232"/>
        <end position="257"/>
    </location>
</feature>
<dbReference type="InterPro" id="IPR037213">
    <property type="entry name" value="Run_dom_sf"/>
</dbReference>
<evidence type="ECO:0000256" key="4">
    <source>
        <dbReference type="ARBA" id="ARBA00022737"/>
    </source>
</evidence>
<dbReference type="SMART" id="SM00593">
    <property type="entry name" value="RUN"/>
    <property type="match status" value="1"/>
</dbReference>
<feature type="compositionally biased region" description="Polar residues" evidence="9">
    <location>
        <begin position="277"/>
        <end position="328"/>
    </location>
</feature>
<comment type="subcellular location">
    <subcellularLocation>
        <location evidence="1">Late endosome</location>
    </subcellularLocation>
</comment>